<dbReference type="PANTHER" id="PTHR13847">
    <property type="entry name" value="SARCOSINE DEHYDROGENASE-RELATED"/>
    <property type="match status" value="1"/>
</dbReference>
<proteinExistence type="predicted"/>
<evidence type="ECO:0000256" key="1">
    <source>
        <dbReference type="ARBA" id="ARBA00023002"/>
    </source>
</evidence>
<protein>
    <submittedName>
        <fullName evidence="3">Gamma-glutamylputrescine oxidase</fullName>
    </submittedName>
</protein>
<dbReference type="InterPro" id="IPR036188">
    <property type="entry name" value="FAD/NAD-bd_sf"/>
</dbReference>
<dbReference type="GO" id="GO:0005737">
    <property type="term" value="C:cytoplasm"/>
    <property type="evidence" value="ECO:0007669"/>
    <property type="project" value="TreeGrafter"/>
</dbReference>
<dbReference type="RefSeq" id="WP_092498084.1">
    <property type="nucleotide sequence ID" value="NZ_FOFG01000012.1"/>
</dbReference>
<dbReference type="Proteomes" id="UP000199647">
    <property type="component" value="Unassembled WGS sequence"/>
</dbReference>
<name>A0A1H9M2H1_9HYPH</name>
<dbReference type="OrthoDB" id="9806601at2"/>
<dbReference type="Pfam" id="PF01266">
    <property type="entry name" value="DAO"/>
    <property type="match status" value="1"/>
</dbReference>
<evidence type="ECO:0000313" key="4">
    <source>
        <dbReference type="Proteomes" id="UP000199647"/>
    </source>
</evidence>
<evidence type="ECO:0000313" key="3">
    <source>
        <dbReference type="EMBL" id="SER17890.1"/>
    </source>
</evidence>
<accession>A0A1H9M2H1</accession>
<dbReference type="Gene3D" id="3.50.50.60">
    <property type="entry name" value="FAD/NAD(P)-binding domain"/>
    <property type="match status" value="1"/>
</dbReference>
<dbReference type="STRING" id="1855383.SAMN05216548_112109"/>
<dbReference type="GO" id="GO:0016491">
    <property type="term" value="F:oxidoreductase activity"/>
    <property type="evidence" value="ECO:0007669"/>
    <property type="project" value="UniProtKB-KW"/>
</dbReference>
<feature type="domain" description="FAD dependent oxidoreductase" evidence="2">
    <location>
        <begin position="29"/>
        <end position="379"/>
    </location>
</feature>
<dbReference type="AlphaFoldDB" id="A0A1H9M2H1"/>
<dbReference type="Gene3D" id="3.30.9.10">
    <property type="entry name" value="D-Amino Acid Oxidase, subunit A, domain 2"/>
    <property type="match status" value="1"/>
</dbReference>
<dbReference type="SUPFAM" id="SSF51905">
    <property type="entry name" value="FAD/NAD(P)-binding domain"/>
    <property type="match status" value="1"/>
</dbReference>
<organism evidence="3 4">
    <name type="scientific">Faunimonas pinastri</name>
    <dbReference type="NCBI Taxonomy" id="1855383"/>
    <lineage>
        <taxon>Bacteria</taxon>
        <taxon>Pseudomonadati</taxon>
        <taxon>Pseudomonadota</taxon>
        <taxon>Alphaproteobacteria</taxon>
        <taxon>Hyphomicrobiales</taxon>
        <taxon>Afifellaceae</taxon>
        <taxon>Faunimonas</taxon>
    </lineage>
</organism>
<keyword evidence="4" id="KW-1185">Reference proteome</keyword>
<dbReference type="PANTHER" id="PTHR13847:SF281">
    <property type="entry name" value="FAD DEPENDENT OXIDOREDUCTASE DOMAIN-CONTAINING PROTEIN"/>
    <property type="match status" value="1"/>
</dbReference>
<reference evidence="3 4" key="1">
    <citation type="submission" date="2016-10" db="EMBL/GenBank/DDBJ databases">
        <authorList>
            <person name="de Groot N.N."/>
        </authorList>
    </citation>
    <scope>NUCLEOTIDE SEQUENCE [LARGE SCALE GENOMIC DNA]</scope>
    <source>
        <strain evidence="3 4">A52C2</strain>
    </source>
</reference>
<dbReference type="InterPro" id="IPR006076">
    <property type="entry name" value="FAD-dep_OxRdtase"/>
</dbReference>
<sequence>MPNYPPSFYEVTATPAPRRPALAGSRRADVCIVGGGFTGLSAALHLAEAGAEVVLLEAGRIASGASGRNGGQLHSGQRQDVLWLEQRFGFERARAMWDMAQSAKALVRDLVERFAIDCDLRTGVIDALHKPAYVDEAAELVEALHTRYGYDQIDLLGRDEIVEALGSAHYLGGTRDRGGGHLNPLALARGLAEAAEAAGAAIHENSAAIELRRDGKPVVLTADGEIRADHVIVATNGRSGPFESDTSRRVLGLNNFVVALKPLGSLGEHILPGGECASDSYFVVCYWRKTADGHLIFGGGESSTRHVPADIASFVRPHLARVYPALRHAEVAHAWGGVVSITGPRLPFVRAIRPDVWAAGGFSGQGVGLAPYTGKLLAEAALGRTEGLQPFLDLPIPPIPRSDWFRQALVTLAIWQGRLKDRL</sequence>
<keyword evidence="1" id="KW-0560">Oxidoreductase</keyword>
<dbReference type="EMBL" id="FOFG01000012">
    <property type="protein sequence ID" value="SER17890.1"/>
    <property type="molecule type" value="Genomic_DNA"/>
</dbReference>
<evidence type="ECO:0000259" key="2">
    <source>
        <dbReference type="Pfam" id="PF01266"/>
    </source>
</evidence>
<gene>
    <name evidence="3" type="ORF">SAMN05216548_112109</name>
</gene>